<sequence length="75" mass="8517">LKIQVLKCLFTLLTSSKSSNSDEKLPDTYQNLRSKIMSELATVEHVVISTNIWKLLQTKAYCCMTTLRTGNSKHL</sequence>
<organism evidence="1">
    <name type="scientific">Amphimedon queenslandica</name>
    <name type="common">Sponge</name>
    <dbReference type="NCBI Taxonomy" id="400682"/>
    <lineage>
        <taxon>Eukaryota</taxon>
        <taxon>Metazoa</taxon>
        <taxon>Porifera</taxon>
        <taxon>Demospongiae</taxon>
        <taxon>Heteroscleromorpha</taxon>
        <taxon>Haplosclerida</taxon>
        <taxon>Niphatidae</taxon>
        <taxon>Amphimedon</taxon>
    </lineage>
</organism>
<protein>
    <submittedName>
        <fullName evidence="1">Uncharacterized protein</fullName>
    </submittedName>
</protein>
<accession>A0A1X7T2A9</accession>
<dbReference type="AlphaFoldDB" id="A0A1X7T2A9"/>
<proteinExistence type="predicted"/>
<dbReference type="InParanoid" id="A0A1X7T2A9"/>
<evidence type="ECO:0000313" key="1">
    <source>
        <dbReference type="EnsemblMetazoa" id="Aqu2.1.08358_001"/>
    </source>
</evidence>
<name>A0A1X7T2A9_AMPQE</name>
<dbReference type="EnsemblMetazoa" id="Aqu2.1.08358_001">
    <property type="protein sequence ID" value="Aqu2.1.08358_001"/>
    <property type="gene ID" value="Aqu2.1.08358"/>
</dbReference>
<reference evidence="1" key="1">
    <citation type="submission" date="2017-05" db="UniProtKB">
        <authorList>
            <consortium name="EnsemblMetazoa"/>
        </authorList>
    </citation>
    <scope>IDENTIFICATION</scope>
</reference>